<keyword evidence="3" id="KW-1185">Reference proteome</keyword>
<sequence>MSLGSLVNPAYMASGGGSKLENYHPPTNFETFRDGIPLANAQSFSNEDGLKSNVINWIAKYLGIDPSNVEWTSGSSMDGGFSTGYVRQAYNGIPFANAVANVAFVGDKVTSFGNSFVSIDQSKIAPSTPTKTPADAIACAEVRFGGKHNGTEPVLQYLARPDGSVSLVYSVQVQKEDTGAFLEVYVDAHSGEVLSMTDFVAH</sequence>
<organism evidence="2 3">
    <name type="scientific">Marasmius oreades</name>
    <name type="common">fairy-ring Marasmius</name>
    <dbReference type="NCBI Taxonomy" id="181124"/>
    <lineage>
        <taxon>Eukaryota</taxon>
        <taxon>Fungi</taxon>
        <taxon>Dikarya</taxon>
        <taxon>Basidiomycota</taxon>
        <taxon>Agaricomycotina</taxon>
        <taxon>Agaricomycetes</taxon>
        <taxon>Agaricomycetidae</taxon>
        <taxon>Agaricales</taxon>
        <taxon>Marasmiineae</taxon>
        <taxon>Marasmiaceae</taxon>
        <taxon>Marasmius</taxon>
    </lineage>
</organism>
<dbReference type="AlphaFoldDB" id="A0A9P7RXV4"/>
<dbReference type="KEGG" id="more:E1B28_008111"/>
<gene>
    <name evidence="2" type="ORF">E1B28_008111</name>
</gene>
<name>A0A9P7RXV4_9AGAR</name>
<reference evidence="2" key="1">
    <citation type="journal article" date="2021" name="Genome Biol. Evol.">
        <title>The assembled and annotated genome of the fairy-ring fungus Marasmius oreades.</title>
        <authorList>
            <person name="Hiltunen M."/>
            <person name="Ament-Velasquez S.L."/>
            <person name="Johannesson H."/>
        </authorList>
    </citation>
    <scope>NUCLEOTIDE SEQUENCE</scope>
    <source>
        <strain evidence="2">03SP1</strain>
    </source>
</reference>
<dbReference type="OrthoDB" id="3227768at2759"/>
<evidence type="ECO:0000259" key="1">
    <source>
        <dbReference type="Pfam" id="PF03413"/>
    </source>
</evidence>
<dbReference type="Proteomes" id="UP001049176">
    <property type="component" value="Chromosome 5"/>
</dbReference>
<protein>
    <recommendedName>
        <fullName evidence="1">PepSY domain-containing protein</fullName>
    </recommendedName>
</protein>
<comment type="caution">
    <text evidence="2">The sequence shown here is derived from an EMBL/GenBank/DDBJ whole genome shotgun (WGS) entry which is preliminary data.</text>
</comment>
<dbReference type="InterPro" id="IPR025711">
    <property type="entry name" value="PepSY"/>
</dbReference>
<accession>A0A9P7RXV4</accession>
<dbReference type="EMBL" id="CM032185">
    <property type="protein sequence ID" value="KAG7091709.1"/>
    <property type="molecule type" value="Genomic_DNA"/>
</dbReference>
<feature type="domain" description="PepSY" evidence="1">
    <location>
        <begin position="166"/>
        <end position="196"/>
    </location>
</feature>
<dbReference type="Pfam" id="PF03413">
    <property type="entry name" value="PepSY"/>
    <property type="match status" value="1"/>
</dbReference>
<dbReference type="GeneID" id="66077187"/>
<evidence type="ECO:0000313" key="2">
    <source>
        <dbReference type="EMBL" id="KAG7091709.1"/>
    </source>
</evidence>
<proteinExistence type="predicted"/>
<dbReference type="RefSeq" id="XP_043008179.1">
    <property type="nucleotide sequence ID" value="XM_043152896.1"/>
</dbReference>
<evidence type="ECO:0000313" key="3">
    <source>
        <dbReference type="Proteomes" id="UP001049176"/>
    </source>
</evidence>